<dbReference type="PANTHER" id="PTHR30250:SF26">
    <property type="entry name" value="PSMA PROTEIN"/>
    <property type="match status" value="1"/>
</dbReference>
<dbReference type="EMBL" id="WDER01000009">
    <property type="protein sequence ID" value="KAB6085395.1"/>
    <property type="molecule type" value="Genomic_DNA"/>
</dbReference>
<feature type="transmembrane region" description="Helical" evidence="6">
    <location>
        <begin position="89"/>
        <end position="115"/>
    </location>
</feature>
<evidence type="ECO:0000313" key="9">
    <source>
        <dbReference type="Proteomes" id="UP000183766"/>
    </source>
</evidence>
<feature type="transmembrane region" description="Helical" evidence="6">
    <location>
        <begin position="335"/>
        <end position="355"/>
    </location>
</feature>
<feature type="transmembrane region" description="Helical" evidence="6">
    <location>
        <begin position="376"/>
        <end position="395"/>
    </location>
</feature>
<name>A0A1I5F3J5_9BACE</name>
<evidence type="ECO:0000256" key="1">
    <source>
        <dbReference type="ARBA" id="ARBA00004651"/>
    </source>
</evidence>
<reference evidence="8 9" key="1">
    <citation type="submission" date="2016-10" db="EMBL/GenBank/DDBJ databases">
        <authorList>
            <person name="de Groot N.N."/>
        </authorList>
    </citation>
    <scope>NUCLEOTIDE SEQUENCE [LARGE SCALE GENOMIC DNA]</scope>
    <source>
        <strain evidence="8 9">NLAE-zl-C202</strain>
    </source>
</reference>
<gene>
    <name evidence="7" type="ORF">GA560_05220</name>
    <name evidence="8" type="ORF">SAMN05216250_1742</name>
</gene>
<feature type="transmembrane region" description="Helical" evidence="6">
    <location>
        <begin position="16"/>
        <end position="33"/>
    </location>
</feature>
<feature type="transmembrane region" description="Helical" evidence="6">
    <location>
        <begin position="441"/>
        <end position="461"/>
    </location>
</feature>
<evidence type="ECO:0000313" key="10">
    <source>
        <dbReference type="Proteomes" id="UP000474077"/>
    </source>
</evidence>
<keyword evidence="2" id="KW-1003">Cell membrane</keyword>
<evidence type="ECO:0000256" key="3">
    <source>
        <dbReference type="ARBA" id="ARBA00022692"/>
    </source>
</evidence>
<dbReference type="AlphaFoldDB" id="A0A1I5F3J5"/>
<evidence type="ECO:0000256" key="2">
    <source>
        <dbReference type="ARBA" id="ARBA00022475"/>
    </source>
</evidence>
<dbReference type="PANTHER" id="PTHR30250">
    <property type="entry name" value="PST FAMILY PREDICTED COLANIC ACID TRANSPORTER"/>
    <property type="match status" value="1"/>
</dbReference>
<evidence type="ECO:0000256" key="4">
    <source>
        <dbReference type="ARBA" id="ARBA00022989"/>
    </source>
</evidence>
<evidence type="ECO:0000256" key="6">
    <source>
        <dbReference type="SAM" id="Phobius"/>
    </source>
</evidence>
<feature type="transmembrane region" description="Helical" evidence="6">
    <location>
        <begin position="45"/>
        <end position="69"/>
    </location>
</feature>
<dbReference type="RefSeq" id="WP_004309155.1">
    <property type="nucleotide sequence ID" value="NZ_FOUM01000074.1"/>
</dbReference>
<sequence length="517" mass="59414">MGLIEGGNKRIAQNTLLLYFRMLFMMVISLYTSRVILQVLGVEDYGIYSVVGGLVSMFSLISNSLSNCIGRFIAFEIGRNDLMKLKKTFSVAVSIYIILALVTFVAVEAVAVWFLNTKMNIAKENMIAANWVLQFSLLTFIVNLISIPYNATIIAHERMSIFAYISIFEAISKLVVVYLLLLSSHDRLILYAFLLFLLSLFIRIIYGIYCKRQFEECSVNFIWDKPIVLEMFNMAGWNFLSSMADIFKSQGVAILINLFFGTFVNAAQAIAQQVNNAVNQFCNNFMTAITPQITKSYAQENYMRVEKLSMIGSRFSFYLVMLFSLPILYETNFILELWLGVVPTYTIIFVQYALIQTAFEVLSRTLINIIMASGYVRKYQIGVSLLLFANFPLSYFLLKMGFDADSVYIVAILITISTLLWRFYIAHTLMHFNVKYYVKNVFIYPILIAVICSIPYSIIVYHMPIGIWRFGFSLIIGIIFTLLIIYLIGINSRERMFVNSFIVGLRNKIYRNNRYDT</sequence>
<evidence type="ECO:0000256" key="5">
    <source>
        <dbReference type="ARBA" id="ARBA00023136"/>
    </source>
</evidence>
<feature type="transmembrane region" description="Helical" evidence="6">
    <location>
        <begin position="188"/>
        <end position="206"/>
    </location>
</feature>
<keyword evidence="3 6" id="KW-0812">Transmembrane</keyword>
<feature type="transmembrane region" description="Helical" evidence="6">
    <location>
        <begin position="467"/>
        <end position="488"/>
    </location>
</feature>
<dbReference type="GO" id="GO:0005886">
    <property type="term" value="C:plasma membrane"/>
    <property type="evidence" value="ECO:0007669"/>
    <property type="project" value="UniProtKB-SubCell"/>
</dbReference>
<dbReference type="Proteomes" id="UP000183766">
    <property type="component" value="Unassembled WGS sequence"/>
</dbReference>
<evidence type="ECO:0000313" key="7">
    <source>
        <dbReference type="EMBL" id="KAB6085395.1"/>
    </source>
</evidence>
<proteinExistence type="predicted"/>
<protein>
    <submittedName>
        <fullName evidence="7">Lipopolysaccharide biosynthesis protein</fullName>
    </submittedName>
    <submittedName>
        <fullName evidence="8">Na+-driven multidrug efflux pump</fullName>
    </submittedName>
</protein>
<dbReference type="InterPro" id="IPR050833">
    <property type="entry name" value="Poly_Biosynth_Transport"/>
</dbReference>
<keyword evidence="5 6" id="KW-0472">Membrane</keyword>
<comment type="subcellular location">
    <subcellularLocation>
        <location evidence="1">Cell membrane</location>
        <topology evidence="1">Multi-pass membrane protein</topology>
    </subcellularLocation>
</comment>
<feature type="transmembrane region" description="Helical" evidence="6">
    <location>
        <begin position="127"/>
        <end position="149"/>
    </location>
</feature>
<feature type="transmembrane region" description="Helical" evidence="6">
    <location>
        <begin position="161"/>
        <end position="182"/>
    </location>
</feature>
<dbReference type="EMBL" id="FOUM01000074">
    <property type="protein sequence ID" value="SFO18315.1"/>
    <property type="molecule type" value="Genomic_DNA"/>
</dbReference>
<keyword evidence="4 6" id="KW-1133">Transmembrane helix</keyword>
<dbReference type="Proteomes" id="UP000474077">
    <property type="component" value="Unassembled WGS sequence"/>
</dbReference>
<organism evidence="8 9">
    <name type="scientific">Bacteroides xylanisolvens</name>
    <dbReference type="NCBI Taxonomy" id="371601"/>
    <lineage>
        <taxon>Bacteria</taxon>
        <taxon>Pseudomonadati</taxon>
        <taxon>Bacteroidota</taxon>
        <taxon>Bacteroidia</taxon>
        <taxon>Bacteroidales</taxon>
        <taxon>Bacteroidaceae</taxon>
        <taxon>Bacteroides</taxon>
    </lineage>
</organism>
<evidence type="ECO:0000313" key="8">
    <source>
        <dbReference type="EMBL" id="SFO18315.1"/>
    </source>
</evidence>
<reference evidence="7 10" key="2">
    <citation type="journal article" date="2019" name="Nat. Med.">
        <title>A library of human gut bacterial isolates paired with longitudinal multiomics data enables mechanistic microbiome research.</title>
        <authorList>
            <person name="Poyet M."/>
            <person name="Groussin M."/>
            <person name="Gibbons S.M."/>
            <person name="Avila-Pacheco J."/>
            <person name="Jiang X."/>
            <person name="Kearney S.M."/>
            <person name="Perrotta A.R."/>
            <person name="Berdy B."/>
            <person name="Zhao S."/>
            <person name="Lieberman T.D."/>
            <person name="Swanson P.K."/>
            <person name="Smith M."/>
            <person name="Roesemann S."/>
            <person name="Alexander J.E."/>
            <person name="Rich S.A."/>
            <person name="Livny J."/>
            <person name="Vlamakis H."/>
            <person name="Clish C."/>
            <person name="Bullock K."/>
            <person name="Deik A."/>
            <person name="Scott J."/>
            <person name="Pierce K.A."/>
            <person name="Xavier R.J."/>
            <person name="Alm E.J."/>
        </authorList>
    </citation>
    <scope>NUCLEOTIDE SEQUENCE [LARGE SCALE GENOMIC DNA]</scope>
    <source>
        <strain evidence="7 10">BIOML-A73</strain>
    </source>
</reference>
<accession>A0A1I5F3J5</accession>
<feature type="transmembrane region" description="Helical" evidence="6">
    <location>
        <begin position="407"/>
        <end position="429"/>
    </location>
</feature>
<feature type="transmembrane region" description="Helical" evidence="6">
    <location>
        <begin position="311"/>
        <end position="329"/>
    </location>
</feature>